<evidence type="ECO:0000313" key="2">
    <source>
        <dbReference type="Proteomes" id="UP000254924"/>
    </source>
</evidence>
<keyword evidence="1" id="KW-0378">Hydrolase</keyword>
<name>A0A380K7C9_9STRE</name>
<dbReference type="Proteomes" id="UP000254924">
    <property type="component" value="Unassembled WGS sequence"/>
</dbReference>
<dbReference type="AlphaFoldDB" id="A0A380K7C9"/>
<accession>A0A380K7C9</accession>
<dbReference type="InterPro" id="IPR011951">
    <property type="entry name" value="HAD-SF_hydro_IA_YjjG/PynA"/>
</dbReference>
<dbReference type="PANTHER" id="PTHR47478">
    <property type="match status" value="1"/>
</dbReference>
<proteinExistence type="predicted"/>
<dbReference type="InterPro" id="IPR023214">
    <property type="entry name" value="HAD_sf"/>
</dbReference>
<dbReference type="Pfam" id="PF00702">
    <property type="entry name" value="Hydrolase"/>
    <property type="match status" value="1"/>
</dbReference>
<dbReference type="InterPro" id="IPR023198">
    <property type="entry name" value="PGP-like_dom2"/>
</dbReference>
<evidence type="ECO:0000313" key="1">
    <source>
        <dbReference type="EMBL" id="SUN60985.1"/>
    </source>
</evidence>
<dbReference type="InterPro" id="IPR006439">
    <property type="entry name" value="HAD-SF_hydro_IA"/>
</dbReference>
<dbReference type="GO" id="GO:0008253">
    <property type="term" value="F:5'-nucleotidase activity"/>
    <property type="evidence" value="ECO:0007669"/>
    <property type="project" value="InterPro"/>
</dbReference>
<dbReference type="EC" id="3.-.-.-" evidence="1"/>
<dbReference type="SUPFAM" id="SSF56784">
    <property type="entry name" value="HAD-like"/>
    <property type="match status" value="1"/>
</dbReference>
<dbReference type="NCBIfam" id="TIGR01549">
    <property type="entry name" value="HAD-SF-IA-v1"/>
    <property type="match status" value="1"/>
</dbReference>
<organism evidence="1 2">
    <name type="scientific">Streptococcus hyointestinalis</name>
    <dbReference type="NCBI Taxonomy" id="1337"/>
    <lineage>
        <taxon>Bacteria</taxon>
        <taxon>Bacillati</taxon>
        <taxon>Bacillota</taxon>
        <taxon>Bacilli</taxon>
        <taxon>Lactobacillales</taxon>
        <taxon>Streptococcaceae</taxon>
        <taxon>Streptococcus</taxon>
    </lineage>
</organism>
<dbReference type="PANTHER" id="PTHR47478:SF1">
    <property type="entry name" value="PYRIMIDINE 5'-NUCLEOTIDASE YJJG"/>
    <property type="match status" value="1"/>
</dbReference>
<protein>
    <submittedName>
        <fullName evidence="1">HAD superfamily hydrolase</fullName>
        <ecNumber evidence="1">3.-.-.-</ecNumber>
    </submittedName>
</protein>
<keyword evidence="2" id="KW-1185">Reference proteome</keyword>
<reference evidence="1 2" key="1">
    <citation type="submission" date="2018-06" db="EMBL/GenBank/DDBJ databases">
        <authorList>
            <consortium name="Pathogen Informatics"/>
            <person name="Doyle S."/>
        </authorList>
    </citation>
    <scope>NUCLEOTIDE SEQUENCE [LARGE SCALE GENOMIC DNA]</scope>
    <source>
        <strain evidence="1 2">NCTC12224</strain>
    </source>
</reference>
<sequence length="195" mass="21915">MDVSAFKDYYIPMNKGMWRDLEKGDISKPELINTRFSRAFVHFGLEKDGKELAQLYQRFLSQQGQTYEGARELLADLKQAGYQIYAATNGVTAIQEGRLERSGLLPYFDAIFISEQLATAKPSLDFFEKVSERIAGFSKEKTLMIGDSLTADMAGGAAFGIDTAWYNSKQLDNNSSVQPTYTLSDYSDLRALLLR</sequence>
<dbReference type="Gene3D" id="3.40.50.1000">
    <property type="entry name" value="HAD superfamily/HAD-like"/>
    <property type="match status" value="1"/>
</dbReference>
<dbReference type="InterPro" id="IPR036412">
    <property type="entry name" value="HAD-like_sf"/>
</dbReference>
<dbReference type="EMBL" id="UHFN01000007">
    <property type="protein sequence ID" value="SUN60985.1"/>
    <property type="molecule type" value="Genomic_DNA"/>
</dbReference>
<dbReference type="NCBIfam" id="TIGR02254">
    <property type="entry name" value="YjjG_YfnB"/>
    <property type="match status" value="1"/>
</dbReference>
<dbReference type="Gene3D" id="1.10.150.240">
    <property type="entry name" value="Putative phosphatase, domain 2"/>
    <property type="match status" value="1"/>
</dbReference>
<gene>
    <name evidence="1" type="primary">yfnB_2</name>
    <name evidence="1" type="ORF">NCTC12224_01268</name>
</gene>
<dbReference type="InterPro" id="IPR052550">
    <property type="entry name" value="Pyrimidine_5'-ntase_YjjG"/>
</dbReference>